<feature type="domain" description="TIR" evidence="2">
    <location>
        <begin position="37"/>
        <end position="169"/>
    </location>
</feature>
<dbReference type="EMBL" id="JAEAOA010001725">
    <property type="protein sequence ID" value="KAK3587387.1"/>
    <property type="molecule type" value="Genomic_DNA"/>
</dbReference>
<reference evidence="3" key="3">
    <citation type="submission" date="2023-05" db="EMBL/GenBank/DDBJ databases">
        <authorList>
            <person name="Smith C.H."/>
        </authorList>
    </citation>
    <scope>NUCLEOTIDE SEQUENCE</scope>
    <source>
        <strain evidence="3">CHS0354</strain>
        <tissue evidence="3">Mantle</tissue>
    </source>
</reference>
<keyword evidence="1" id="KW-0472">Membrane</keyword>
<dbReference type="InterPro" id="IPR042342">
    <property type="entry name" value="TTC22"/>
</dbReference>
<dbReference type="SMART" id="SM00255">
    <property type="entry name" value="TIR"/>
    <property type="match status" value="1"/>
</dbReference>
<evidence type="ECO:0000313" key="3">
    <source>
        <dbReference type="EMBL" id="KAK3587387.1"/>
    </source>
</evidence>
<dbReference type="Gene3D" id="3.40.50.10140">
    <property type="entry name" value="Toll/interleukin-1 receptor homology (TIR) domain"/>
    <property type="match status" value="1"/>
</dbReference>
<name>A0AAE0VSD3_9BIVA</name>
<evidence type="ECO:0000256" key="1">
    <source>
        <dbReference type="SAM" id="Phobius"/>
    </source>
</evidence>
<accession>A0AAE0VSD3</accession>
<dbReference type="PANTHER" id="PTHR16253">
    <property type="entry name" value="TETRATRICOPEPTIDE REPEAT PROTEIN 22"/>
    <property type="match status" value="1"/>
</dbReference>
<dbReference type="GO" id="GO:0007165">
    <property type="term" value="P:signal transduction"/>
    <property type="evidence" value="ECO:0007669"/>
    <property type="project" value="InterPro"/>
</dbReference>
<evidence type="ECO:0000313" key="4">
    <source>
        <dbReference type="Proteomes" id="UP001195483"/>
    </source>
</evidence>
<evidence type="ECO:0000259" key="2">
    <source>
        <dbReference type="PROSITE" id="PS50104"/>
    </source>
</evidence>
<gene>
    <name evidence="3" type="ORF">CHS0354_028763</name>
</gene>
<dbReference type="AlphaFoldDB" id="A0AAE0VSD3"/>
<protein>
    <recommendedName>
        <fullName evidence="2">TIR domain-containing protein</fullName>
    </recommendedName>
</protein>
<feature type="transmembrane region" description="Helical" evidence="1">
    <location>
        <begin position="242"/>
        <end position="268"/>
    </location>
</feature>
<keyword evidence="4" id="KW-1185">Reference proteome</keyword>
<dbReference type="Pfam" id="PF13676">
    <property type="entry name" value="TIR_2"/>
    <property type="match status" value="1"/>
</dbReference>
<proteinExistence type="predicted"/>
<reference evidence="3" key="1">
    <citation type="journal article" date="2021" name="Genome Biol. Evol.">
        <title>A High-Quality Reference Genome for a Parasitic Bivalve with Doubly Uniparental Inheritance (Bivalvia: Unionida).</title>
        <authorList>
            <person name="Smith C.H."/>
        </authorList>
    </citation>
    <scope>NUCLEOTIDE SEQUENCE</scope>
    <source>
        <strain evidence="3">CHS0354</strain>
    </source>
</reference>
<dbReference type="PROSITE" id="PS50104">
    <property type="entry name" value="TIR"/>
    <property type="match status" value="1"/>
</dbReference>
<keyword evidence="1" id="KW-0812">Transmembrane</keyword>
<dbReference type="SUPFAM" id="SSF52200">
    <property type="entry name" value="Toll/Interleukin receptor TIR domain"/>
    <property type="match status" value="1"/>
</dbReference>
<dbReference type="PANTHER" id="PTHR16253:SF0">
    <property type="entry name" value="TETRATRICOPEPTIDE REPEAT PROTEIN 22"/>
    <property type="match status" value="1"/>
</dbReference>
<dbReference type="InterPro" id="IPR000157">
    <property type="entry name" value="TIR_dom"/>
</dbReference>
<feature type="transmembrane region" description="Helical" evidence="1">
    <location>
        <begin position="280"/>
        <end position="301"/>
    </location>
</feature>
<keyword evidence="1" id="KW-1133">Transmembrane helix</keyword>
<dbReference type="InterPro" id="IPR035897">
    <property type="entry name" value="Toll_tir_struct_dom_sf"/>
</dbReference>
<sequence length="608" mass="70048">MEVDVIIHGQLTNNAVLRKELQNHDNTTNRRTLSKNKIYHVFFCYRDVPNDKLWVKEAVEKLENDYGFICCDHERDFLPGTKIMDNIKYGIKNSEKVVAVLSKEGLDSEYLRLETEMAHREGIDKRENLLIPVLLENCEIPEELKLLTYIDARKEINERIWWPKLIAAIESKEVQPTFYLYKLCSLETTFSCKQCSIQSTSKYIPTELISKDEVVPVETIKSLKRDLLDVPKIRWKQRCCGFVNGCLVFCLIILVGVIVLDILVANGCATSKMVNTGDCFLELGICLIIEITVGICCIFGWKCYYKDPRSLDKKIIEYNTELIKNGMLITLVSESLWKSASIIFFRVSIEMCKKYVLFHLREDRKMETDKSVNISGIETQHDADDVSPLTESGNENLVQATEKYVETSELQAEHDADDVPLLNISANDDPTQTNKTLLWRHNMKVETKTFVDASDMQEQNIAEDVPLLAVSENEQLNQPTEVYQRNLGQHHMADDQGSTIVNLNDQENESQQSQNSHLAQNSDLGHLENVAMTLLLKYAHEYLRLALKGKMNNPKEDRHKADYMCLCQYIERTDKKFRKLVDRNKDILAKSSSIEHITENKQRDAFRL</sequence>
<organism evidence="3 4">
    <name type="scientific">Potamilus streckersoni</name>
    <dbReference type="NCBI Taxonomy" id="2493646"/>
    <lineage>
        <taxon>Eukaryota</taxon>
        <taxon>Metazoa</taxon>
        <taxon>Spiralia</taxon>
        <taxon>Lophotrochozoa</taxon>
        <taxon>Mollusca</taxon>
        <taxon>Bivalvia</taxon>
        <taxon>Autobranchia</taxon>
        <taxon>Heteroconchia</taxon>
        <taxon>Palaeoheterodonta</taxon>
        <taxon>Unionida</taxon>
        <taxon>Unionoidea</taxon>
        <taxon>Unionidae</taxon>
        <taxon>Ambleminae</taxon>
        <taxon>Lampsilini</taxon>
        <taxon>Potamilus</taxon>
    </lineage>
</organism>
<reference evidence="3" key="2">
    <citation type="journal article" date="2021" name="Genome Biol. Evol.">
        <title>Developing a high-quality reference genome for a parasitic bivalve with doubly uniparental inheritance (Bivalvia: Unionida).</title>
        <authorList>
            <person name="Smith C.H."/>
        </authorList>
    </citation>
    <scope>NUCLEOTIDE SEQUENCE</scope>
    <source>
        <strain evidence="3">CHS0354</strain>
        <tissue evidence="3">Mantle</tissue>
    </source>
</reference>
<comment type="caution">
    <text evidence="3">The sequence shown here is derived from an EMBL/GenBank/DDBJ whole genome shotgun (WGS) entry which is preliminary data.</text>
</comment>
<dbReference type="Proteomes" id="UP001195483">
    <property type="component" value="Unassembled WGS sequence"/>
</dbReference>